<protein>
    <submittedName>
        <fullName evidence="2">Uncharacterized protein</fullName>
    </submittedName>
</protein>
<dbReference type="Proteomes" id="UP000693738">
    <property type="component" value="Unassembled WGS sequence"/>
</dbReference>
<evidence type="ECO:0000313" key="3">
    <source>
        <dbReference type="Proteomes" id="UP000693738"/>
    </source>
</evidence>
<evidence type="ECO:0000256" key="1">
    <source>
        <dbReference type="SAM" id="MobiDB-lite"/>
    </source>
</evidence>
<comment type="caution">
    <text evidence="2">The sequence shown here is derived from an EMBL/GenBank/DDBJ whole genome shotgun (WGS) entry which is preliminary data.</text>
</comment>
<feature type="region of interest" description="Disordered" evidence="1">
    <location>
        <begin position="61"/>
        <end position="99"/>
    </location>
</feature>
<dbReference type="AlphaFoldDB" id="A0A8J2IUN6"/>
<feature type="compositionally biased region" description="Low complexity" evidence="1">
    <location>
        <begin position="67"/>
        <end position="77"/>
    </location>
</feature>
<name>A0A8J2IUN6_FUSEQ</name>
<proteinExistence type="predicted"/>
<sequence length="264" mass="29319">MLRLKPTAIVITTPEMADAERRSRYRKHLIKRQGGDRGHAKTSASKNEGVAFEDAINTMIQTDTDSDSGQGSRSLSSPEMSAREERVPVISSPDGSIDGEAHTMPLRSRTQFDNMTNDVIEQHEDEGDTDRQQLATAFNVPIRIPEQELEPTNFSRDLDAIASMIAEELNVTPPRRSLPVYSDVLPVNQQPQTPRQLPEARHQSRFNGAHTAPVRGRRTEADIEYAPVTVRRRRAGRNTSPVGLGLRTSDFQDFYGGSGNADDV</sequence>
<organism evidence="2 3">
    <name type="scientific">Fusarium equiseti</name>
    <name type="common">Fusarium scirpi</name>
    <dbReference type="NCBI Taxonomy" id="61235"/>
    <lineage>
        <taxon>Eukaryota</taxon>
        <taxon>Fungi</taxon>
        <taxon>Dikarya</taxon>
        <taxon>Ascomycota</taxon>
        <taxon>Pezizomycotina</taxon>
        <taxon>Sordariomycetes</taxon>
        <taxon>Hypocreomycetidae</taxon>
        <taxon>Hypocreales</taxon>
        <taxon>Nectriaceae</taxon>
        <taxon>Fusarium</taxon>
        <taxon>Fusarium incarnatum-equiseti species complex</taxon>
    </lineage>
</organism>
<dbReference type="EMBL" id="CAJSTJ010000153">
    <property type="protein sequence ID" value="CAG7563175.1"/>
    <property type="molecule type" value="Genomic_DNA"/>
</dbReference>
<gene>
    <name evidence="2" type="ORF">FEQUK3_LOCUS8871</name>
</gene>
<accession>A0A8J2IUN6</accession>
<evidence type="ECO:0000313" key="2">
    <source>
        <dbReference type="EMBL" id="CAG7563175.1"/>
    </source>
</evidence>
<reference evidence="2" key="1">
    <citation type="submission" date="2021-05" db="EMBL/GenBank/DDBJ databases">
        <authorList>
            <person name="Khan N."/>
        </authorList>
    </citation>
    <scope>NUCLEOTIDE SEQUENCE</scope>
</reference>